<evidence type="ECO:0000259" key="2">
    <source>
        <dbReference type="SMART" id="SM00974"/>
    </source>
</evidence>
<evidence type="ECO:0000313" key="3">
    <source>
        <dbReference type="EMBL" id="GGG74533.1"/>
    </source>
</evidence>
<evidence type="ECO:0000313" key="4">
    <source>
        <dbReference type="Proteomes" id="UP000600247"/>
    </source>
</evidence>
<feature type="coiled-coil region" evidence="1">
    <location>
        <begin position="44"/>
        <end position="89"/>
    </location>
</feature>
<dbReference type="InterPro" id="IPR018306">
    <property type="entry name" value="Phage_T5_Orf172_DNA-bd"/>
</dbReference>
<proteinExistence type="predicted"/>
<organism evidence="3 4">
    <name type="scientific">Paenibacillus radicis</name>
    <name type="common">ex Gao et al. 2016</name>
    <dbReference type="NCBI Taxonomy" id="1737354"/>
    <lineage>
        <taxon>Bacteria</taxon>
        <taxon>Bacillati</taxon>
        <taxon>Bacillota</taxon>
        <taxon>Bacilli</taxon>
        <taxon>Bacillales</taxon>
        <taxon>Paenibacillaceae</taxon>
        <taxon>Paenibacillus</taxon>
    </lineage>
</organism>
<feature type="coiled-coil region" evidence="1">
    <location>
        <begin position="228"/>
        <end position="279"/>
    </location>
</feature>
<protein>
    <recommendedName>
        <fullName evidence="2">Bacteriophage T5 Orf172 DNA-binding domain-containing protein</fullName>
    </recommendedName>
</protein>
<dbReference type="Pfam" id="PF13455">
    <property type="entry name" value="MUG113"/>
    <property type="match status" value="1"/>
</dbReference>
<reference evidence="3 4" key="1">
    <citation type="journal article" date="2014" name="Int. J. Syst. Evol. Microbiol.">
        <title>Complete genome sequence of Corynebacterium casei LMG S-19264T (=DSM 44701T), isolated from a smear-ripened cheese.</title>
        <authorList>
            <consortium name="US DOE Joint Genome Institute (JGI-PGF)"/>
            <person name="Walter F."/>
            <person name="Albersmeier A."/>
            <person name="Kalinowski J."/>
            <person name="Ruckert C."/>
        </authorList>
    </citation>
    <scope>NUCLEOTIDE SEQUENCE [LARGE SCALE GENOMIC DNA]</scope>
    <source>
        <strain evidence="3 4">CGMCC 1.15286</strain>
    </source>
</reference>
<evidence type="ECO:0000256" key="1">
    <source>
        <dbReference type="SAM" id="Coils"/>
    </source>
</evidence>
<dbReference type="AlphaFoldDB" id="A0A917HDI3"/>
<sequence length="462" mass="54082">MSIFDFFKVKQIKAERDAWIENYEILKTSLSPEQLELLHLSEQISELHVTKNSLLEQIEQLQIEYGQNITNVQEELKLLKQQYDLKSKDLIDLDEQLLLESFALYEPKYVFVNSSVYKDRLDSIRNNQKEMIKTGTACAGNLNWVVNNNKTEGRKMVNDMIKLSLRSFNNECDACISNVKFNNVVTYQNKIQKSFETLNKLGKIMQVYISDHYLNLKLQELYLAHEYHVKKQEEKEEQKQIREQMREEARLQREIEEARKNIEKEKQHYSNALNKFSKQLDLCKSDEERALVENKMSELTVTLMDIESRLKDVDYREANQRAGYVYIISNIGSFGEGIYKIGMTRRIDPQDRVSELGDASVPFNFDVHAMIFSDDAPKLEAALHREFESRRLNIINKRREFFRVSLKEIQAVIVSNHDNTIEFIPTAAAEEFRESARLKHTAQHARNELLSSFQEAAVSINT</sequence>
<name>A0A917HDI3_9BACL</name>
<dbReference type="RefSeq" id="WP_188890338.1">
    <property type="nucleotide sequence ID" value="NZ_BMHY01000006.1"/>
</dbReference>
<dbReference type="SMART" id="SM00974">
    <property type="entry name" value="T5orf172"/>
    <property type="match status" value="1"/>
</dbReference>
<dbReference type="InterPro" id="IPR025280">
    <property type="entry name" value="SNIPE"/>
</dbReference>
<accession>A0A917HDI3</accession>
<dbReference type="EMBL" id="BMHY01000006">
    <property type="protein sequence ID" value="GGG74533.1"/>
    <property type="molecule type" value="Genomic_DNA"/>
</dbReference>
<dbReference type="Proteomes" id="UP000600247">
    <property type="component" value="Unassembled WGS sequence"/>
</dbReference>
<dbReference type="Pfam" id="PF13250">
    <property type="entry name" value="SNIPE"/>
    <property type="match status" value="1"/>
</dbReference>
<gene>
    <name evidence="3" type="ORF">GCM10010918_33350</name>
</gene>
<feature type="domain" description="Bacteriophage T5 Orf172 DNA-binding" evidence="2">
    <location>
        <begin position="333"/>
        <end position="416"/>
    </location>
</feature>
<keyword evidence="1" id="KW-0175">Coiled coil</keyword>
<comment type="caution">
    <text evidence="3">The sequence shown here is derived from an EMBL/GenBank/DDBJ whole genome shotgun (WGS) entry which is preliminary data.</text>
</comment>
<keyword evidence="4" id="KW-1185">Reference proteome</keyword>